<keyword evidence="4" id="KW-1185">Reference proteome</keyword>
<sequence>MWHFSKGPSGWTDNDLAVLWVENVFDVNTKPSTPSEWRLLIIDGHASHTSSRFIDALWKQHILPVCLPAHAMHVMQPLDVSIFGPITAAYRHLVTELAPHVDAAGIDKAQFGTLYAQAQAKMLTSAAAKKAFQDTGLTNHPVPEKVLSRLAGSPIIPIEAGSFDADASASDSGCPRRHAHGYSQHHRRVRSAHAQMAGSQSVQGSTDGKGGSAGGSTGIAGSAGEEHGDF</sequence>
<evidence type="ECO:0000259" key="2">
    <source>
        <dbReference type="Pfam" id="PF03184"/>
    </source>
</evidence>
<name>E6ZZ84_SPORE</name>
<reference evidence="3 4" key="1">
    <citation type="journal article" date="2010" name="Science">
        <title>Pathogenicity determinants in smut fungi revealed by genome comparison.</title>
        <authorList>
            <person name="Schirawski J."/>
            <person name="Mannhaupt G."/>
            <person name="Muench K."/>
            <person name="Brefort T."/>
            <person name="Schipper K."/>
            <person name="Doehlemann G."/>
            <person name="Di Stasio M."/>
            <person name="Roessel N."/>
            <person name="Mendoza-Mendoza A."/>
            <person name="Pester D."/>
            <person name="Mueller O."/>
            <person name="Winterberg B."/>
            <person name="Meyer E."/>
            <person name="Ghareeb H."/>
            <person name="Wollenberg T."/>
            <person name="Muensterkoetter M."/>
            <person name="Wong P."/>
            <person name="Walter M."/>
            <person name="Stukenbrock E."/>
            <person name="Gueldener U."/>
            <person name="Kahmann R."/>
        </authorList>
    </citation>
    <scope>NUCLEOTIDE SEQUENCE [LARGE SCALE GENOMIC DNA]</scope>
    <source>
        <strain evidence="4">SRZ2</strain>
    </source>
</reference>
<feature type="compositionally biased region" description="Basic residues" evidence="1">
    <location>
        <begin position="175"/>
        <end position="191"/>
    </location>
</feature>
<dbReference type="EMBL" id="FQ311465">
    <property type="protein sequence ID" value="CBQ72541.1"/>
    <property type="molecule type" value="Genomic_DNA"/>
</dbReference>
<dbReference type="VEuPathDB" id="FungiDB:sr17473"/>
<feature type="domain" description="DDE-1" evidence="2">
    <location>
        <begin position="2"/>
        <end position="96"/>
    </location>
</feature>
<dbReference type="Proteomes" id="UP000008867">
    <property type="component" value="Unplaced contigs"/>
</dbReference>
<proteinExistence type="predicted"/>
<dbReference type="eggNOG" id="ENOG502S7RI">
    <property type="taxonomic scope" value="Eukaryota"/>
</dbReference>
<dbReference type="AlphaFoldDB" id="E6ZZ84"/>
<evidence type="ECO:0000313" key="3">
    <source>
        <dbReference type="EMBL" id="CBQ72541.1"/>
    </source>
</evidence>
<dbReference type="GO" id="GO:0003676">
    <property type="term" value="F:nucleic acid binding"/>
    <property type="evidence" value="ECO:0007669"/>
    <property type="project" value="InterPro"/>
</dbReference>
<dbReference type="Pfam" id="PF03184">
    <property type="entry name" value="DDE_1"/>
    <property type="match status" value="1"/>
</dbReference>
<accession>E6ZZ84</accession>
<feature type="compositionally biased region" description="Gly residues" evidence="1">
    <location>
        <begin position="207"/>
        <end position="218"/>
    </location>
</feature>
<gene>
    <name evidence="3" type="ORF">sr17473</name>
</gene>
<protein>
    <recommendedName>
        <fullName evidence="2">DDE-1 domain-containing protein</fullName>
    </recommendedName>
</protein>
<dbReference type="HOGENOM" id="CLU_1205438_0_0_1"/>
<dbReference type="InterPro" id="IPR004875">
    <property type="entry name" value="DDE_SF_endonuclease_dom"/>
</dbReference>
<organism evidence="3 4">
    <name type="scientific">Sporisorium reilianum (strain SRZ2)</name>
    <name type="common">Maize head smut fungus</name>
    <dbReference type="NCBI Taxonomy" id="999809"/>
    <lineage>
        <taxon>Eukaryota</taxon>
        <taxon>Fungi</taxon>
        <taxon>Dikarya</taxon>
        <taxon>Basidiomycota</taxon>
        <taxon>Ustilaginomycotina</taxon>
        <taxon>Ustilaginomycetes</taxon>
        <taxon>Ustilaginales</taxon>
        <taxon>Ustilaginaceae</taxon>
        <taxon>Sporisorium</taxon>
    </lineage>
</organism>
<evidence type="ECO:0000256" key="1">
    <source>
        <dbReference type="SAM" id="MobiDB-lite"/>
    </source>
</evidence>
<feature type="region of interest" description="Disordered" evidence="1">
    <location>
        <begin position="166"/>
        <end position="230"/>
    </location>
</feature>
<evidence type="ECO:0000313" key="4">
    <source>
        <dbReference type="Proteomes" id="UP000008867"/>
    </source>
</evidence>
<dbReference type="OrthoDB" id="2554202at2759"/>